<accession>A0AAE0DWN9</accession>
<gene>
    <name evidence="1" type="ORF">Dsin_025142</name>
</gene>
<dbReference type="PANTHER" id="PTHR22601">
    <property type="entry name" value="ISP4 LIKE PROTEIN"/>
    <property type="match status" value="1"/>
</dbReference>
<dbReference type="InterPro" id="IPR004648">
    <property type="entry name" value="Oligpept_transpt"/>
</dbReference>
<comment type="caution">
    <text evidence="1">The sequence shown here is derived from an EMBL/GenBank/DDBJ whole genome shotgun (WGS) entry which is preliminary data.</text>
</comment>
<dbReference type="AlphaFoldDB" id="A0AAE0DWN9"/>
<organism evidence="1 2">
    <name type="scientific">Dipteronia sinensis</name>
    <dbReference type="NCBI Taxonomy" id="43782"/>
    <lineage>
        <taxon>Eukaryota</taxon>
        <taxon>Viridiplantae</taxon>
        <taxon>Streptophyta</taxon>
        <taxon>Embryophyta</taxon>
        <taxon>Tracheophyta</taxon>
        <taxon>Spermatophyta</taxon>
        <taxon>Magnoliopsida</taxon>
        <taxon>eudicotyledons</taxon>
        <taxon>Gunneridae</taxon>
        <taxon>Pentapetalae</taxon>
        <taxon>rosids</taxon>
        <taxon>malvids</taxon>
        <taxon>Sapindales</taxon>
        <taxon>Sapindaceae</taxon>
        <taxon>Hippocastanoideae</taxon>
        <taxon>Acereae</taxon>
        <taxon>Dipteronia</taxon>
    </lineage>
</organism>
<name>A0AAE0DWN9_9ROSI</name>
<keyword evidence="2" id="KW-1185">Reference proteome</keyword>
<evidence type="ECO:0000313" key="1">
    <source>
        <dbReference type="EMBL" id="KAK3193832.1"/>
    </source>
</evidence>
<dbReference type="Proteomes" id="UP001281410">
    <property type="component" value="Unassembled WGS sequence"/>
</dbReference>
<dbReference type="EMBL" id="JANJYJ010000008">
    <property type="protein sequence ID" value="KAK3193832.1"/>
    <property type="molecule type" value="Genomic_DNA"/>
</dbReference>
<evidence type="ECO:0000313" key="2">
    <source>
        <dbReference type="Proteomes" id="UP001281410"/>
    </source>
</evidence>
<sequence length="118" mass="13068">MLVCTDGGDFISNDSPIEQVRFTVPITDDVSPIEQVRLTVPITDDPTVPALTFRTWVLGPFTCAIPAFVSQFSVYRQNIFSIPDADCHPRKINGGNTSVYTIESPRNKLEFLNESGAF</sequence>
<reference evidence="1" key="1">
    <citation type="journal article" date="2023" name="Plant J.">
        <title>Genome sequences and population genomics provide insights into the demographic history, inbreeding, and mutation load of two 'living fossil' tree species of Dipteronia.</title>
        <authorList>
            <person name="Feng Y."/>
            <person name="Comes H.P."/>
            <person name="Chen J."/>
            <person name="Zhu S."/>
            <person name="Lu R."/>
            <person name="Zhang X."/>
            <person name="Li P."/>
            <person name="Qiu J."/>
            <person name="Olsen K.M."/>
            <person name="Qiu Y."/>
        </authorList>
    </citation>
    <scope>NUCLEOTIDE SEQUENCE</scope>
    <source>
        <strain evidence="1">NBL</strain>
    </source>
</reference>
<proteinExistence type="predicted"/>
<dbReference type="GO" id="GO:0055085">
    <property type="term" value="P:transmembrane transport"/>
    <property type="evidence" value="ECO:0007669"/>
    <property type="project" value="InterPro"/>
</dbReference>
<protein>
    <submittedName>
        <fullName evidence="1">Uncharacterized protein</fullName>
    </submittedName>
</protein>